<dbReference type="InterPro" id="IPR001387">
    <property type="entry name" value="Cro/C1-type_HTH"/>
</dbReference>
<dbReference type="SMART" id="SM00530">
    <property type="entry name" value="HTH_XRE"/>
    <property type="match status" value="1"/>
</dbReference>
<dbReference type="InterPro" id="IPR036286">
    <property type="entry name" value="LexA/Signal_pep-like_sf"/>
</dbReference>
<dbReference type="InterPro" id="IPR039418">
    <property type="entry name" value="LexA-like"/>
</dbReference>
<gene>
    <name evidence="3" type="ORF">Pan265_26480</name>
</gene>
<sequence length="300" mass="31697">MAVGGSSSDVGLGELLRGYRRARGLSLSALAGRCGVTKGYLSLIENGRVGRPPSERVVSSLEEALGLTDGSLRRAAAWATTPEAIRAEVDRLRADASFSHRLARTLLAAGGKSGAGPVDLDALYRAGVLGRVTSEGAAGEDAGGAAGGRAEGGAGGDSGGAMRLLTEAMAERVPLINRVPAGYPAGFTDLGFPARVADEYVPCPGVRDRDAFAARVVGDSMEPEYREGDVVVFSPESDVVDGCDCFVRLEPDHETTFKRVFFDGEGEVRLQPLNPRYPARVLEREQVAGLYRAVWRMSRL</sequence>
<evidence type="ECO:0000313" key="4">
    <source>
        <dbReference type="Proteomes" id="UP000320386"/>
    </source>
</evidence>
<dbReference type="InterPro" id="IPR015927">
    <property type="entry name" value="Peptidase_S24_S26A/B/C"/>
</dbReference>
<dbReference type="RefSeq" id="WP_236254446.1">
    <property type="nucleotide sequence ID" value="NZ_CP036280.1"/>
</dbReference>
<evidence type="ECO:0000256" key="1">
    <source>
        <dbReference type="SAM" id="MobiDB-lite"/>
    </source>
</evidence>
<protein>
    <submittedName>
        <fullName evidence="3">LexA repressor</fullName>
    </submittedName>
</protein>
<dbReference type="Proteomes" id="UP000320386">
    <property type="component" value="Chromosome"/>
</dbReference>
<evidence type="ECO:0000259" key="2">
    <source>
        <dbReference type="PROSITE" id="PS50943"/>
    </source>
</evidence>
<dbReference type="PROSITE" id="PS50943">
    <property type="entry name" value="HTH_CROC1"/>
    <property type="match status" value="1"/>
</dbReference>
<feature type="compositionally biased region" description="Gly residues" evidence="1">
    <location>
        <begin position="141"/>
        <end position="158"/>
    </location>
</feature>
<dbReference type="SUPFAM" id="SSF51306">
    <property type="entry name" value="LexA/Signal peptidase"/>
    <property type="match status" value="1"/>
</dbReference>
<feature type="domain" description="HTH cro/C1-type" evidence="2">
    <location>
        <begin position="16"/>
        <end position="72"/>
    </location>
</feature>
<feature type="region of interest" description="Disordered" evidence="1">
    <location>
        <begin position="135"/>
        <end position="158"/>
    </location>
</feature>
<reference evidence="3 4" key="1">
    <citation type="submission" date="2019-02" db="EMBL/GenBank/DDBJ databases">
        <title>Deep-cultivation of Planctomycetes and their phenomic and genomic characterization uncovers novel biology.</title>
        <authorList>
            <person name="Wiegand S."/>
            <person name="Jogler M."/>
            <person name="Boedeker C."/>
            <person name="Pinto D."/>
            <person name="Vollmers J."/>
            <person name="Rivas-Marin E."/>
            <person name="Kohn T."/>
            <person name="Peeters S.H."/>
            <person name="Heuer A."/>
            <person name="Rast P."/>
            <person name="Oberbeckmann S."/>
            <person name="Bunk B."/>
            <person name="Jeske O."/>
            <person name="Meyerdierks A."/>
            <person name="Storesund J.E."/>
            <person name="Kallscheuer N."/>
            <person name="Luecker S."/>
            <person name="Lage O.M."/>
            <person name="Pohl T."/>
            <person name="Merkel B.J."/>
            <person name="Hornburger P."/>
            <person name="Mueller R.-W."/>
            <person name="Bruemmer F."/>
            <person name="Labrenz M."/>
            <person name="Spormann A.M."/>
            <person name="Op den Camp H."/>
            <person name="Overmann J."/>
            <person name="Amann R."/>
            <person name="Jetten M.S.M."/>
            <person name="Mascher T."/>
            <person name="Medema M.H."/>
            <person name="Devos D.P."/>
            <person name="Kaster A.-K."/>
            <person name="Ovreas L."/>
            <person name="Rohde M."/>
            <person name="Galperin M.Y."/>
            <person name="Jogler C."/>
        </authorList>
    </citation>
    <scope>NUCLEOTIDE SEQUENCE [LARGE SCALE GENOMIC DNA]</scope>
    <source>
        <strain evidence="3 4">Pan265</strain>
    </source>
</reference>
<name>A0A518C0M7_9BACT</name>
<evidence type="ECO:0000313" key="3">
    <source>
        <dbReference type="EMBL" id="QDU72774.1"/>
    </source>
</evidence>
<proteinExistence type="predicted"/>
<dbReference type="AlphaFoldDB" id="A0A518C0M7"/>
<dbReference type="Pfam" id="PF00717">
    <property type="entry name" value="Peptidase_S24"/>
    <property type="match status" value="1"/>
</dbReference>
<keyword evidence="4" id="KW-1185">Reference proteome</keyword>
<dbReference type="CDD" id="cd00093">
    <property type="entry name" value="HTH_XRE"/>
    <property type="match status" value="1"/>
</dbReference>
<dbReference type="Pfam" id="PF13560">
    <property type="entry name" value="HTH_31"/>
    <property type="match status" value="1"/>
</dbReference>
<dbReference type="SUPFAM" id="SSF47413">
    <property type="entry name" value="lambda repressor-like DNA-binding domains"/>
    <property type="match status" value="1"/>
</dbReference>
<dbReference type="Gene3D" id="1.10.260.40">
    <property type="entry name" value="lambda repressor-like DNA-binding domains"/>
    <property type="match status" value="1"/>
</dbReference>
<organism evidence="3 4">
    <name type="scientific">Mucisphaera calidilacus</name>
    <dbReference type="NCBI Taxonomy" id="2527982"/>
    <lineage>
        <taxon>Bacteria</taxon>
        <taxon>Pseudomonadati</taxon>
        <taxon>Planctomycetota</taxon>
        <taxon>Phycisphaerae</taxon>
        <taxon>Phycisphaerales</taxon>
        <taxon>Phycisphaeraceae</taxon>
        <taxon>Mucisphaera</taxon>
    </lineage>
</organism>
<accession>A0A518C0M7</accession>
<dbReference type="CDD" id="cd06529">
    <property type="entry name" value="S24_LexA-like"/>
    <property type="match status" value="1"/>
</dbReference>
<dbReference type="Gene3D" id="2.10.109.10">
    <property type="entry name" value="Umud Fragment, subunit A"/>
    <property type="match status" value="1"/>
</dbReference>
<dbReference type="GO" id="GO:0003677">
    <property type="term" value="F:DNA binding"/>
    <property type="evidence" value="ECO:0007669"/>
    <property type="project" value="InterPro"/>
</dbReference>
<dbReference type="KEGG" id="mcad:Pan265_26480"/>
<dbReference type="InterPro" id="IPR010982">
    <property type="entry name" value="Lambda_DNA-bd_dom_sf"/>
</dbReference>
<dbReference type="EMBL" id="CP036280">
    <property type="protein sequence ID" value="QDU72774.1"/>
    <property type="molecule type" value="Genomic_DNA"/>
</dbReference>